<evidence type="ECO:0000313" key="1">
    <source>
        <dbReference type="EMBL" id="GAG88123.1"/>
    </source>
</evidence>
<sequence length="219" mass="23761">QTDNQVVIDAYFVVSAIKTKTPVEVALGTSFTVFANLTSYNAGEEVGKTIIITIAGGGSMYYIDSQITNASGEIQATYLLASNVTDITDDMNIYFTSLASEYAVDTVLNNDILNANLAVNISSVTISLTNNPNNYSYTPGETIYYTVTVKDKYDRNAPKSRFQIDFPGIGPQDFVATSGYRTINRIVPDYAIHTSFKDIKLYALNETGASESTAESVLG</sequence>
<dbReference type="AlphaFoldDB" id="X1BVB0"/>
<proteinExistence type="predicted"/>
<comment type="caution">
    <text evidence="1">The sequence shown here is derived from an EMBL/GenBank/DDBJ whole genome shotgun (WGS) entry which is preliminary data.</text>
</comment>
<name>X1BVB0_9ZZZZ</name>
<accession>X1BVB0</accession>
<gene>
    <name evidence="1" type="ORF">S01H4_24774</name>
</gene>
<protein>
    <submittedName>
        <fullName evidence="1">Uncharacterized protein</fullName>
    </submittedName>
</protein>
<organism evidence="1">
    <name type="scientific">marine sediment metagenome</name>
    <dbReference type="NCBI Taxonomy" id="412755"/>
    <lineage>
        <taxon>unclassified sequences</taxon>
        <taxon>metagenomes</taxon>
        <taxon>ecological metagenomes</taxon>
    </lineage>
</organism>
<dbReference type="EMBL" id="BART01011689">
    <property type="protein sequence ID" value="GAG88123.1"/>
    <property type="molecule type" value="Genomic_DNA"/>
</dbReference>
<feature type="non-terminal residue" evidence="1">
    <location>
        <position position="1"/>
    </location>
</feature>
<reference evidence="1" key="1">
    <citation type="journal article" date="2014" name="Front. Microbiol.">
        <title>High frequency of phylogenetically diverse reductive dehalogenase-homologous genes in deep subseafloor sedimentary metagenomes.</title>
        <authorList>
            <person name="Kawai M."/>
            <person name="Futagami T."/>
            <person name="Toyoda A."/>
            <person name="Takaki Y."/>
            <person name="Nishi S."/>
            <person name="Hori S."/>
            <person name="Arai W."/>
            <person name="Tsubouchi T."/>
            <person name="Morono Y."/>
            <person name="Uchiyama I."/>
            <person name="Ito T."/>
            <person name="Fujiyama A."/>
            <person name="Inagaki F."/>
            <person name="Takami H."/>
        </authorList>
    </citation>
    <scope>NUCLEOTIDE SEQUENCE</scope>
    <source>
        <strain evidence="1">Expedition CK06-06</strain>
    </source>
</reference>